<dbReference type="RefSeq" id="WP_369615244.1">
    <property type="nucleotide sequence ID" value="NZ_AP031573.1"/>
</dbReference>
<accession>A0AAT9H304</accession>
<reference evidence="2" key="1">
    <citation type="submission" date="2024-05" db="EMBL/GenBank/DDBJ databases">
        <title>Whole-Genome Sequence of CFS9, a Potential Fish Probiotic Isolated from the Body Surface of Silurus asotus.</title>
        <authorList>
            <person name="Kojima M."/>
            <person name="Tobioka K."/>
            <person name="Yokota K."/>
            <person name="Nakatani H."/>
            <person name="Hori K."/>
            <person name="Tamaru Y."/>
            <person name="Okazaki F."/>
        </authorList>
    </citation>
    <scope>NUCLEOTIDE SEQUENCE</scope>
    <source>
        <strain evidence="2">CFS9</strain>
    </source>
</reference>
<dbReference type="EMBL" id="AP031573">
    <property type="protein sequence ID" value="BFM44099.1"/>
    <property type="molecule type" value="Genomic_DNA"/>
</dbReference>
<sequence>MDRLLINIGEKVIFKEKECIIIKIIDINTVSIEEIFTNIIHTVTNNSISPFNSIRNYHDIQNLSEDKWQKALKRFEIIKPILLERRNVDLVKNVASQNHISIATLYRWVKEYTESGLVSSLVGKNKGVNVGKSKLPKILDNIINDKLHSVYLSNSRHSIIKTIREIEMACKDMGIKAPHSNTIRNRIKNISEEERIRKRYGNKAAREIFEPIKGNFPGANYPLSVVQIDHTPVDIILVDNHFRQPYHRPYLTLAIDIYSRAILGFYLSFDPPSSLSVGMCICHSILPKENWLESIDVNTDWDCWGIMDSIHVDNAKEFHGNMLRKATQEYGIDLNFRPIATPHFGGHIERTLGTFSKEIHDLPGTTFSSIKDRDNYDSKKNASFTLEEFERWLTIYITKIYHKRIHSSINETPINKFKKGILGDNTTIGKGIPPRIFNERKVRLDFMPFVERTIQEYGIVLNHIYYYDDVLRSYINSKDEKGNKIKYIFRTDPRDISIVYFFDPFLKEYFEIPYKNTSFPPMSIWEHRDIIRKLKKNNIGIINEDAIFSAYRELEEIERTAVSLTKKEKRKDRREIIPQTEKVLSPNKIIVDSIKNEIIIEPFEDIE</sequence>
<dbReference type="GO" id="GO:0003676">
    <property type="term" value="F:nucleic acid binding"/>
    <property type="evidence" value="ECO:0007669"/>
    <property type="project" value="InterPro"/>
</dbReference>
<organism evidence="2">
    <name type="scientific">Flavobacterium sp. CFS9</name>
    <dbReference type="NCBI Taxonomy" id="3143118"/>
    <lineage>
        <taxon>Bacteria</taxon>
        <taxon>Pseudomonadati</taxon>
        <taxon>Bacteroidota</taxon>
        <taxon>Flavobacteriia</taxon>
        <taxon>Flavobacteriales</taxon>
        <taxon>Flavobacteriaceae</taxon>
        <taxon>Flavobacterium</taxon>
    </lineage>
</organism>
<dbReference type="InterPro" id="IPR012337">
    <property type="entry name" value="RNaseH-like_sf"/>
</dbReference>
<proteinExistence type="predicted"/>
<feature type="domain" description="Integrase catalytic" evidence="1">
    <location>
        <begin position="218"/>
        <end position="421"/>
    </location>
</feature>
<gene>
    <name evidence="2" type="ORF">CFS9_27400</name>
</gene>
<dbReference type="Pfam" id="PF09299">
    <property type="entry name" value="Mu-transpos_C"/>
    <property type="match status" value="1"/>
</dbReference>
<protein>
    <submittedName>
        <fullName evidence="2">DDE-type integrase/transposase/recombinase</fullName>
    </submittedName>
</protein>
<dbReference type="InterPro" id="IPR015378">
    <property type="entry name" value="Transposase-like_Mu_C"/>
</dbReference>
<dbReference type="SUPFAM" id="SSF53098">
    <property type="entry name" value="Ribonuclease H-like"/>
    <property type="match status" value="1"/>
</dbReference>
<dbReference type="GO" id="GO:0015074">
    <property type="term" value="P:DNA integration"/>
    <property type="evidence" value="ECO:0007669"/>
    <property type="project" value="InterPro"/>
</dbReference>
<dbReference type="AlphaFoldDB" id="A0AAT9H304"/>
<dbReference type="Gene3D" id="3.30.420.10">
    <property type="entry name" value="Ribonuclease H-like superfamily/Ribonuclease H"/>
    <property type="match status" value="1"/>
</dbReference>
<evidence type="ECO:0000259" key="1">
    <source>
        <dbReference type="PROSITE" id="PS50994"/>
    </source>
</evidence>
<evidence type="ECO:0000313" key="2">
    <source>
        <dbReference type="EMBL" id="BFM44099.1"/>
    </source>
</evidence>
<dbReference type="Gene3D" id="1.10.10.60">
    <property type="entry name" value="Homeodomain-like"/>
    <property type="match status" value="1"/>
</dbReference>
<dbReference type="InterPro" id="IPR036397">
    <property type="entry name" value="RNaseH_sf"/>
</dbReference>
<dbReference type="PROSITE" id="PS50994">
    <property type="entry name" value="INTEGRASE"/>
    <property type="match status" value="1"/>
</dbReference>
<dbReference type="InterPro" id="IPR001584">
    <property type="entry name" value="Integrase_cat-core"/>
</dbReference>
<name>A0AAT9H304_9FLAO</name>